<feature type="transmembrane region" description="Helical" evidence="1">
    <location>
        <begin position="107"/>
        <end position="134"/>
    </location>
</feature>
<keyword evidence="4" id="KW-1185">Reference proteome</keyword>
<feature type="domain" description="DUF7727" evidence="2">
    <location>
        <begin position="1"/>
        <end position="125"/>
    </location>
</feature>
<dbReference type="PANTHER" id="PTHR40629">
    <property type="entry name" value="PRO41 PROTEIN"/>
    <property type="match status" value="1"/>
</dbReference>
<keyword evidence="1" id="KW-1133">Transmembrane helix</keyword>
<dbReference type="Proteomes" id="UP000803884">
    <property type="component" value="Unassembled WGS sequence"/>
</dbReference>
<protein>
    <recommendedName>
        <fullName evidence="2">DUF7727 domain-containing protein</fullName>
    </recommendedName>
</protein>
<name>A0AB34L1U6_9PEZI</name>
<dbReference type="AlphaFoldDB" id="A0AB34L1U6"/>
<reference evidence="3 4" key="1">
    <citation type="journal article" date="2020" name="Microbiol. Resour. Announc.">
        <title>Draft Genome Sequence of a Cladosporium Species Isolated from the Mesophotic Ascidian Didemnum maculosum.</title>
        <authorList>
            <person name="Gioti A."/>
            <person name="Siaperas R."/>
            <person name="Nikolaivits E."/>
            <person name="Le Goff G."/>
            <person name="Ouazzani J."/>
            <person name="Kotoulas G."/>
            <person name="Topakas E."/>
        </authorList>
    </citation>
    <scope>NUCLEOTIDE SEQUENCE [LARGE SCALE GENOMIC DNA]</scope>
    <source>
        <strain evidence="3 4">TM138-S3</strain>
    </source>
</reference>
<feature type="transmembrane region" description="Helical" evidence="1">
    <location>
        <begin position="12"/>
        <end position="31"/>
    </location>
</feature>
<proteinExistence type="predicted"/>
<gene>
    <name evidence="3" type="ORF">WHR41_01660</name>
</gene>
<organism evidence="3 4">
    <name type="scientific">Cladosporium halotolerans</name>
    <dbReference type="NCBI Taxonomy" id="1052096"/>
    <lineage>
        <taxon>Eukaryota</taxon>
        <taxon>Fungi</taxon>
        <taxon>Dikarya</taxon>
        <taxon>Ascomycota</taxon>
        <taxon>Pezizomycotina</taxon>
        <taxon>Dothideomycetes</taxon>
        <taxon>Dothideomycetidae</taxon>
        <taxon>Cladosporiales</taxon>
        <taxon>Cladosporiaceae</taxon>
        <taxon>Cladosporium</taxon>
    </lineage>
</organism>
<comment type="caution">
    <text evidence="3">The sequence shown here is derived from an EMBL/GenBank/DDBJ whole genome shotgun (WGS) entry which is preliminary data.</text>
</comment>
<feature type="transmembrane region" description="Helical" evidence="1">
    <location>
        <begin position="51"/>
        <end position="71"/>
    </location>
</feature>
<evidence type="ECO:0000313" key="3">
    <source>
        <dbReference type="EMBL" id="KAL1589525.1"/>
    </source>
</evidence>
<sequence>MGKLIKNHWARLIILTSACYQLAGAIEGFFWPKFFFDFLTKNFDAAVKPVPVLQVINVAIALICLAYEWPLRWFAGTRLHRSMIARLVWLPLASLSAVLLYQTTNAALYHLIGCGIYFWAYCEGEVICAVPWTLPKRADRRLKANIDRF</sequence>
<dbReference type="EMBL" id="JAAQHG020000004">
    <property type="protein sequence ID" value="KAL1589525.1"/>
    <property type="molecule type" value="Genomic_DNA"/>
</dbReference>
<evidence type="ECO:0000259" key="2">
    <source>
        <dbReference type="Pfam" id="PF24853"/>
    </source>
</evidence>
<dbReference type="Pfam" id="PF24853">
    <property type="entry name" value="DUF7727"/>
    <property type="match status" value="1"/>
</dbReference>
<keyword evidence="1" id="KW-0472">Membrane</keyword>
<dbReference type="RefSeq" id="XP_069232630.1">
    <property type="nucleotide sequence ID" value="XM_069370266.1"/>
</dbReference>
<feature type="transmembrane region" description="Helical" evidence="1">
    <location>
        <begin position="83"/>
        <end position="101"/>
    </location>
</feature>
<keyword evidence="1" id="KW-0812">Transmembrane</keyword>
<dbReference type="GeneID" id="96003104"/>
<evidence type="ECO:0000256" key="1">
    <source>
        <dbReference type="SAM" id="Phobius"/>
    </source>
</evidence>
<accession>A0AB34L1U6</accession>
<dbReference type="InterPro" id="IPR056144">
    <property type="entry name" value="DUF7727"/>
</dbReference>
<dbReference type="PANTHER" id="PTHR40629:SF1">
    <property type="entry name" value="PRO41 PROTEIN"/>
    <property type="match status" value="1"/>
</dbReference>
<evidence type="ECO:0000313" key="4">
    <source>
        <dbReference type="Proteomes" id="UP000803884"/>
    </source>
</evidence>